<keyword evidence="6 14" id="KW-0732">Signal</keyword>
<dbReference type="EC" id="3.1.3.62" evidence="4"/>
<dbReference type="Pfam" id="PF00328">
    <property type="entry name" value="His_Phos_2"/>
    <property type="match status" value="1"/>
</dbReference>
<sequence length="434" mass="49738">MKRNVILIAIASMLTLSLSAQQARHDIRQHVELAGSNYVAYPGPKKALTAAPKGYEAYYISHYGRHGSRYLIGTNDYDKPYNMLLKADSLGKLTAKGKDVLAKVKLIREEAQLRDGELTLLGAQQHRGIAKRMYERFPEVFKGKTAIDARSTIVIRCILSMENELQQLASMNPQLEIAHDASVHDMWYLNDSHSPYNRLRDTKEASKANSEFSKRHDNWGHLMTVLFSDPEYVKTINAGSLAHHLFKLTSNVQSTELRHQLSLWDIFTEDEIYDFWQKENATWYSYYGPNKNNNGAGMYTQANLLRNILTTADTCITKSHPGATLRFGHEVCVMPLVCLLNLNHYGDPVDDLEDLDDRGWNNYQIFPMACNVQFIFYKPKKQAPNADNVLVKVLLNEDEATLPVGTDQAPYYHWKDVRSYYMKQLDDYQAHYVK</sequence>
<dbReference type="PANTHER" id="PTHR20963:SF8">
    <property type="entry name" value="MULTIPLE INOSITOL POLYPHOSPHATE PHOSPHATASE 1"/>
    <property type="match status" value="1"/>
</dbReference>
<feature type="chain" id="PRO_5046828601" description="Multiple inositol polyphosphate phosphatase 1" evidence="14">
    <location>
        <begin position="23"/>
        <end position="434"/>
    </location>
</feature>
<evidence type="ECO:0000256" key="4">
    <source>
        <dbReference type="ARBA" id="ARBA00013040"/>
    </source>
</evidence>
<dbReference type="InterPro" id="IPR029033">
    <property type="entry name" value="His_PPase_superfam"/>
</dbReference>
<dbReference type="PANTHER" id="PTHR20963">
    <property type="entry name" value="MULTIPLE INOSITOL POLYPHOSPHATE PHOSPHATASE-RELATED"/>
    <property type="match status" value="1"/>
</dbReference>
<dbReference type="InterPro" id="IPR000560">
    <property type="entry name" value="His_Pase_clade-2"/>
</dbReference>
<keyword evidence="8" id="KW-0472">Membrane</keyword>
<dbReference type="RefSeq" id="WP_215759034.1">
    <property type="nucleotide sequence ID" value="NZ_JAHKBE010000005.1"/>
</dbReference>
<organism evidence="15 16">
    <name type="scientific">Hallella faecis</name>
    <dbReference type="NCBI Taxonomy" id="2841596"/>
    <lineage>
        <taxon>Bacteria</taxon>
        <taxon>Pseudomonadati</taxon>
        <taxon>Bacteroidota</taxon>
        <taxon>Bacteroidia</taxon>
        <taxon>Bacteroidales</taxon>
        <taxon>Prevotellaceae</taxon>
        <taxon>Hallella</taxon>
    </lineage>
</organism>
<keyword evidence="7" id="KW-0378">Hydrolase</keyword>
<evidence type="ECO:0000256" key="7">
    <source>
        <dbReference type="ARBA" id="ARBA00022801"/>
    </source>
</evidence>
<dbReference type="EMBL" id="JBBNFP010000006">
    <property type="protein sequence ID" value="MEQ2485981.1"/>
    <property type="molecule type" value="Genomic_DNA"/>
</dbReference>
<dbReference type="Gene3D" id="3.40.50.1240">
    <property type="entry name" value="Phosphoglycerate mutase-like"/>
    <property type="match status" value="1"/>
</dbReference>
<comment type="caution">
    <text evidence="15">The sequence shown here is derived from an EMBL/GenBank/DDBJ whole genome shotgun (WGS) entry which is preliminary data.</text>
</comment>
<dbReference type="Proteomes" id="UP001487296">
    <property type="component" value="Unassembled WGS sequence"/>
</dbReference>
<feature type="signal peptide" evidence="14">
    <location>
        <begin position="1"/>
        <end position="22"/>
    </location>
</feature>
<reference evidence="15 16" key="1">
    <citation type="submission" date="2024-04" db="EMBL/GenBank/DDBJ databases">
        <title>Human intestinal bacterial collection.</title>
        <authorList>
            <person name="Pauvert C."/>
            <person name="Hitch T.C.A."/>
            <person name="Clavel T."/>
        </authorList>
    </citation>
    <scope>NUCLEOTIDE SEQUENCE [LARGE SCALE GENOMIC DNA]</scope>
    <source>
        <strain evidence="15 16">CLA-AA-H145</strain>
    </source>
</reference>
<evidence type="ECO:0000256" key="12">
    <source>
        <dbReference type="ARBA" id="ARBA00043691"/>
    </source>
</evidence>
<comment type="catalytic activity">
    <reaction evidence="10">
        <text>1D-myo-inositol 1,2,5,6-tetrakisphosphate + H2O = 1D-myo-inositol 1,2,6-trisphosphate + phosphate</text>
        <dbReference type="Rhea" id="RHEA:77119"/>
        <dbReference type="ChEBI" id="CHEBI:15377"/>
        <dbReference type="ChEBI" id="CHEBI:43474"/>
        <dbReference type="ChEBI" id="CHEBI:195535"/>
        <dbReference type="ChEBI" id="CHEBI:195537"/>
        <dbReference type="EC" id="3.1.3.62"/>
    </reaction>
    <physiologicalReaction direction="left-to-right" evidence="10">
        <dbReference type="Rhea" id="RHEA:77120"/>
    </physiologicalReaction>
</comment>
<dbReference type="SUPFAM" id="SSF53254">
    <property type="entry name" value="Phosphoglycerate mutase-like"/>
    <property type="match status" value="1"/>
</dbReference>
<accession>A0ABV1FNJ9</accession>
<evidence type="ECO:0000256" key="3">
    <source>
        <dbReference type="ARBA" id="ARBA00012976"/>
    </source>
</evidence>
<comment type="catalytic activity">
    <reaction evidence="12">
        <text>1D-myo-inositol hexakisphosphate + H2O = 1D-myo-inositol 1,2,4,5,6-pentakisphosphate + phosphate</text>
        <dbReference type="Rhea" id="RHEA:16989"/>
        <dbReference type="ChEBI" id="CHEBI:15377"/>
        <dbReference type="ChEBI" id="CHEBI:43474"/>
        <dbReference type="ChEBI" id="CHEBI:57798"/>
        <dbReference type="ChEBI" id="CHEBI:58130"/>
        <dbReference type="EC" id="3.1.3.62"/>
    </reaction>
    <physiologicalReaction direction="left-to-right" evidence="12">
        <dbReference type="Rhea" id="RHEA:16990"/>
    </physiologicalReaction>
</comment>
<evidence type="ECO:0000256" key="8">
    <source>
        <dbReference type="ARBA" id="ARBA00023136"/>
    </source>
</evidence>
<evidence type="ECO:0000256" key="6">
    <source>
        <dbReference type="ARBA" id="ARBA00022729"/>
    </source>
</evidence>
<comment type="catalytic activity">
    <reaction evidence="13">
        <text>(2R)-2,3-bisphosphoglycerate + H2O = (2R)-2-phosphoglycerate + phosphate</text>
        <dbReference type="Rhea" id="RHEA:27381"/>
        <dbReference type="ChEBI" id="CHEBI:15377"/>
        <dbReference type="ChEBI" id="CHEBI:43474"/>
        <dbReference type="ChEBI" id="CHEBI:58248"/>
        <dbReference type="ChEBI" id="CHEBI:58289"/>
        <dbReference type="EC" id="3.1.3.80"/>
    </reaction>
    <physiologicalReaction direction="left-to-right" evidence="13">
        <dbReference type="Rhea" id="RHEA:27382"/>
    </physiologicalReaction>
</comment>
<gene>
    <name evidence="15" type="ORF">AAAT34_02800</name>
</gene>
<evidence type="ECO:0000313" key="16">
    <source>
        <dbReference type="Proteomes" id="UP001487296"/>
    </source>
</evidence>
<evidence type="ECO:0000313" key="15">
    <source>
        <dbReference type="EMBL" id="MEQ2485981.1"/>
    </source>
</evidence>
<protein>
    <recommendedName>
        <fullName evidence="5">Multiple inositol polyphosphate phosphatase 1</fullName>
        <ecNumber evidence="4">3.1.3.62</ecNumber>
        <ecNumber evidence="3">3.1.3.80</ecNumber>
    </recommendedName>
    <alternativeName>
        <fullName evidence="9">2,3-bisphosphoglycerate 3-phosphatase</fullName>
    </alternativeName>
</protein>
<proteinExistence type="inferred from homology"/>
<dbReference type="EC" id="3.1.3.80" evidence="3"/>
<evidence type="ECO:0000256" key="13">
    <source>
        <dbReference type="ARBA" id="ARBA00043832"/>
    </source>
</evidence>
<evidence type="ECO:0000256" key="1">
    <source>
        <dbReference type="ARBA" id="ARBA00004370"/>
    </source>
</evidence>
<keyword evidence="16" id="KW-1185">Reference proteome</keyword>
<name>A0ABV1FNJ9_9BACT</name>
<comment type="catalytic activity">
    <reaction evidence="11">
        <text>1D-myo-inositol 1,2,4,5,6-pentakisphosphate + H2O = 1D-myo-inositol 1,2,5,6-tetrakisphosphate + phosphate</text>
        <dbReference type="Rhea" id="RHEA:77115"/>
        <dbReference type="ChEBI" id="CHEBI:15377"/>
        <dbReference type="ChEBI" id="CHEBI:43474"/>
        <dbReference type="ChEBI" id="CHEBI:57798"/>
        <dbReference type="ChEBI" id="CHEBI:195535"/>
        <dbReference type="EC" id="3.1.3.62"/>
    </reaction>
    <physiologicalReaction direction="left-to-right" evidence="11">
        <dbReference type="Rhea" id="RHEA:77116"/>
    </physiologicalReaction>
</comment>
<evidence type="ECO:0000256" key="2">
    <source>
        <dbReference type="ARBA" id="ARBA00008422"/>
    </source>
</evidence>
<evidence type="ECO:0000256" key="9">
    <source>
        <dbReference type="ARBA" id="ARBA00031642"/>
    </source>
</evidence>
<evidence type="ECO:0000256" key="11">
    <source>
        <dbReference type="ARBA" id="ARBA00043671"/>
    </source>
</evidence>
<evidence type="ECO:0000256" key="14">
    <source>
        <dbReference type="SAM" id="SignalP"/>
    </source>
</evidence>
<evidence type="ECO:0000256" key="5">
    <source>
        <dbReference type="ARBA" id="ARBA00018097"/>
    </source>
</evidence>
<comment type="similarity">
    <text evidence="2">Belongs to the histidine acid phosphatase family. MINPP1 subfamily.</text>
</comment>
<comment type="subcellular location">
    <subcellularLocation>
        <location evidence="1">Membrane</location>
    </subcellularLocation>
</comment>
<evidence type="ECO:0000256" key="10">
    <source>
        <dbReference type="ARBA" id="ARBA00043668"/>
    </source>
</evidence>